<evidence type="ECO:0000313" key="3">
    <source>
        <dbReference type="Proteomes" id="UP000824890"/>
    </source>
</evidence>
<dbReference type="InterPro" id="IPR005135">
    <property type="entry name" value="Endo/exonuclease/phosphatase"/>
</dbReference>
<organism evidence="2 3">
    <name type="scientific">Brassica napus</name>
    <name type="common">Rape</name>
    <dbReference type="NCBI Taxonomy" id="3708"/>
    <lineage>
        <taxon>Eukaryota</taxon>
        <taxon>Viridiplantae</taxon>
        <taxon>Streptophyta</taxon>
        <taxon>Embryophyta</taxon>
        <taxon>Tracheophyta</taxon>
        <taxon>Spermatophyta</taxon>
        <taxon>Magnoliopsida</taxon>
        <taxon>eudicotyledons</taxon>
        <taxon>Gunneridae</taxon>
        <taxon>Pentapetalae</taxon>
        <taxon>rosids</taxon>
        <taxon>malvids</taxon>
        <taxon>Brassicales</taxon>
        <taxon>Brassicaceae</taxon>
        <taxon>Brassiceae</taxon>
        <taxon>Brassica</taxon>
    </lineage>
</organism>
<feature type="non-terminal residue" evidence="2">
    <location>
        <position position="462"/>
    </location>
</feature>
<evidence type="ECO:0000259" key="1">
    <source>
        <dbReference type="Pfam" id="PF03372"/>
    </source>
</evidence>
<dbReference type="InterPro" id="IPR036691">
    <property type="entry name" value="Endo/exonu/phosph_ase_sf"/>
</dbReference>
<dbReference type="Gene3D" id="3.60.10.10">
    <property type="entry name" value="Endonuclease/exonuclease/phosphatase"/>
    <property type="match status" value="1"/>
</dbReference>
<keyword evidence="3" id="KW-1185">Reference proteome</keyword>
<feature type="non-terminal residue" evidence="2">
    <location>
        <position position="1"/>
    </location>
</feature>
<dbReference type="SUPFAM" id="SSF56219">
    <property type="entry name" value="DNase I-like"/>
    <property type="match status" value="1"/>
</dbReference>
<comment type="caution">
    <text evidence="2">The sequence shown here is derived from an EMBL/GenBank/DDBJ whole genome shotgun (WGS) entry which is preliminary data.</text>
</comment>
<feature type="domain" description="Endonuclease/exonuclease/phosphatase" evidence="1">
    <location>
        <begin position="24"/>
        <end position="219"/>
    </location>
</feature>
<evidence type="ECO:0000313" key="2">
    <source>
        <dbReference type="EMBL" id="KAH0903218.1"/>
    </source>
</evidence>
<proteinExistence type="predicted"/>
<dbReference type="PANTHER" id="PTHR33710:SF77">
    <property type="entry name" value="DNASE I-LIKE SUPERFAMILY PROTEIN"/>
    <property type="match status" value="1"/>
</dbReference>
<accession>A0ABQ8BFV3</accession>
<protein>
    <recommendedName>
        <fullName evidence="1">Endonuclease/exonuclease/phosphatase domain-containing protein</fullName>
    </recommendedName>
</protein>
<dbReference type="EMBL" id="JAGKQM010000011">
    <property type="protein sequence ID" value="KAH0903218.1"/>
    <property type="molecule type" value="Genomic_DNA"/>
</dbReference>
<sequence length="462" mass="52524">GINDKKKHSDFSNWFNVNKVSIGAILESHVKESNLSTEMTALCPGWSFFSNHSEDEDGRIIIFWKHPVQVSILQKSKQAMTVSVQYPDSPSFSVTAVYAANNVDERRELWKNLVDTQALLSLNLSSWIIGGDFNEITHCAEHSETTFNQITPHMIELSACFEDLEVRDLRYHGPRFTWTNKQPDDPVAKNLDRILVNEHWLQAFPLCQAYFSAPIISDHSPGLVKLDCGKQVAGSKPFKFFNYLVRHPDFRSTIEAGWEISPEDSWTLSSLSKKQKLLKKFLKSLNKDNFSDIQKRVRETALLLQDLQEVGNLAVCHFKAILGPPLTAVTPHLLPLVQFFTAYAGKNFFNEIMRTLFKLNPNKSPGPDGLISRFYSAAWHTVGKELSFRDPKRNFTYEIPRSSSKHKEMKVLDFSLVPFWQLISYLGNSGPRTTGIPITATLASLWINNSWALPSARSNKME</sequence>
<reference evidence="2 3" key="1">
    <citation type="submission" date="2021-05" db="EMBL/GenBank/DDBJ databases">
        <title>Genome Assembly of Synthetic Allotetraploid Brassica napus Reveals Homoeologous Exchanges between Subgenomes.</title>
        <authorList>
            <person name="Davis J.T."/>
        </authorList>
    </citation>
    <scope>NUCLEOTIDE SEQUENCE [LARGE SCALE GENOMIC DNA]</scope>
    <source>
        <strain evidence="3">cv. Da-Ae</strain>
        <tissue evidence="2">Seedling</tissue>
    </source>
</reference>
<dbReference type="Proteomes" id="UP000824890">
    <property type="component" value="Unassembled WGS sequence"/>
</dbReference>
<name>A0ABQ8BFV3_BRANA</name>
<dbReference type="Pfam" id="PF03372">
    <property type="entry name" value="Exo_endo_phos"/>
    <property type="match status" value="1"/>
</dbReference>
<dbReference type="PANTHER" id="PTHR33710">
    <property type="entry name" value="BNAC02G09200D PROTEIN"/>
    <property type="match status" value="1"/>
</dbReference>
<gene>
    <name evidence="2" type="ORF">HID58_042721</name>
</gene>